<sequence length="134" mass="15049">GAVEIIIEDVLCPTFSEEYITEPDVYIDVNNQIFTHFQILGASMGEYVVQTGLEVQMKLCEILDEPIIMGPILHLLGFVETDCPPSPGVYGNQGCSIPMELMPDHFMPNKYLVIGEVLFEEEKLVVVHIYCNVQ</sequence>
<proteinExistence type="predicted"/>
<gene>
    <name evidence="1" type="ORF">HICCMSTLAB_LOCUS10312</name>
</gene>
<accession>A0A8J2HM24</accession>
<evidence type="ECO:0000313" key="1">
    <source>
        <dbReference type="EMBL" id="CAG5101239.1"/>
    </source>
</evidence>
<dbReference type="OrthoDB" id="7697573at2759"/>
<dbReference type="AlphaFoldDB" id="A0A8J2HM24"/>
<evidence type="ECO:0000313" key="2">
    <source>
        <dbReference type="Proteomes" id="UP000786811"/>
    </source>
</evidence>
<organism evidence="1 2">
    <name type="scientific">Cotesia congregata</name>
    <name type="common">Parasitoid wasp</name>
    <name type="synonym">Apanteles congregatus</name>
    <dbReference type="NCBI Taxonomy" id="51543"/>
    <lineage>
        <taxon>Eukaryota</taxon>
        <taxon>Metazoa</taxon>
        <taxon>Ecdysozoa</taxon>
        <taxon>Arthropoda</taxon>
        <taxon>Hexapoda</taxon>
        <taxon>Insecta</taxon>
        <taxon>Pterygota</taxon>
        <taxon>Neoptera</taxon>
        <taxon>Endopterygota</taxon>
        <taxon>Hymenoptera</taxon>
        <taxon>Apocrita</taxon>
        <taxon>Ichneumonoidea</taxon>
        <taxon>Braconidae</taxon>
        <taxon>Microgastrinae</taxon>
        <taxon>Cotesia</taxon>
    </lineage>
</organism>
<keyword evidence="2" id="KW-1185">Reference proteome</keyword>
<dbReference type="EMBL" id="CAJNRD030001122">
    <property type="protein sequence ID" value="CAG5101239.1"/>
    <property type="molecule type" value="Genomic_DNA"/>
</dbReference>
<comment type="caution">
    <text evidence="1">The sequence shown here is derived from an EMBL/GenBank/DDBJ whole genome shotgun (WGS) entry which is preliminary data.</text>
</comment>
<name>A0A8J2HM24_COTCN</name>
<dbReference type="Proteomes" id="UP000786811">
    <property type="component" value="Unassembled WGS sequence"/>
</dbReference>
<reference evidence="1" key="1">
    <citation type="submission" date="2021-04" db="EMBL/GenBank/DDBJ databases">
        <authorList>
            <person name="Chebbi M.A.C M."/>
        </authorList>
    </citation>
    <scope>NUCLEOTIDE SEQUENCE</scope>
</reference>
<feature type="non-terminal residue" evidence="1">
    <location>
        <position position="1"/>
    </location>
</feature>
<protein>
    <submittedName>
        <fullName evidence="1">Uncharacterized protein</fullName>
    </submittedName>
</protein>